<evidence type="ECO:0000256" key="9">
    <source>
        <dbReference type="ARBA" id="ARBA00022801"/>
    </source>
</evidence>
<evidence type="ECO:0000256" key="11">
    <source>
        <dbReference type="SAM" id="MobiDB-lite"/>
    </source>
</evidence>
<keyword evidence="7" id="KW-0479">Metal-binding</keyword>
<dbReference type="Proteomes" id="UP001234989">
    <property type="component" value="Chromosome 3"/>
</dbReference>
<dbReference type="PANTHER" id="PTHR12553:SF49">
    <property type="entry name" value="ZINC PHOSPHODIESTERASE ELAC PROTEIN 2"/>
    <property type="match status" value="1"/>
</dbReference>
<evidence type="ECO:0000313" key="13">
    <source>
        <dbReference type="Proteomes" id="UP001234989"/>
    </source>
</evidence>
<dbReference type="EMBL" id="CP133614">
    <property type="protein sequence ID" value="WMV22314.1"/>
    <property type="molecule type" value="Genomic_DNA"/>
</dbReference>
<keyword evidence="6" id="KW-0540">Nuclease</keyword>
<evidence type="ECO:0000256" key="1">
    <source>
        <dbReference type="ARBA" id="ARBA00000402"/>
    </source>
</evidence>
<evidence type="ECO:0000256" key="7">
    <source>
        <dbReference type="ARBA" id="ARBA00022723"/>
    </source>
</evidence>
<dbReference type="InterPro" id="IPR036866">
    <property type="entry name" value="RibonucZ/Hydroxyglut_hydro"/>
</dbReference>
<keyword evidence="10" id="KW-0862">Zinc</keyword>
<dbReference type="SUPFAM" id="SSF56281">
    <property type="entry name" value="Metallo-hydrolase/oxidoreductase"/>
    <property type="match status" value="2"/>
</dbReference>
<keyword evidence="8" id="KW-0255">Endonuclease</keyword>
<protein>
    <recommendedName>
        <fullName evidence="4">ribonuclease Z</fullName>
        <ecNumber evidence="4">3.1.26.11</ecNumber>
    </recommendedName>
</protein>
<keyword evidence="13" id="KW-1185">Reference proteome</keyword>
<dbReference type="GO" id="GO:1990180">
    <property type="term" value="P:mitochondrial tRNA 3'-end processing"/>
    <property type="evidence" value="ECO:0007669"/>
    <property type="project" value="TreeGrafter"/>
</dbReference>
<dbReference type="GO" id="GO:0005739">
    <property type="term" value="C:mitochondrion"/>
    <property type="evidence" value="ECO:0007669"/>
    <property type="project" value="TreeGrafter"/>
</dbReference>
<keyword evidence="9" id="KW-0378">Hydrolase</keyword>
<dbReference type="FunFam" id="3.60.15.10:FF:000037">
    <property type="entry name" value="tRNAse Z4"/>
    <property type="match status" value="1"/>
</dbReference>
<dbReference type="InterPro" id="IPR047151">
    <property type="entry name" value="RNZ2-like"/>
</dbReference>
<proteinExistence type="inferred from homology"/>
<evidence type="ECO:0000256" key="10">
    <source>
        <dbReference type="ARBA" id="ARBA00022833"/>
    </source>
</evidence>
<sequence>MPQISSLRLLFSSANHHALLTSPLTPKPPLSLSHLFKIKHPFLHTYTHKPSRLLFAAYSRKPKNIERPGSLSGSRRRSSSSSKTENKGKSAMEESSSSAIAESVGFNKRRAEGKDKNDGPRKNLQLKVRKLNPVNTISYVQILGTGMDTQDTTPSVLLFFDKQRFIFNAGEIVSHSYAFIALFWDCNASAQSIKLSYQRYGTMDMYNPFVRNQIDHIFLSRVCSETAGGLPGLLLTLAGMGEEGMSVNVWGPSDLKYLVNAMKSFIPNAAMVHARSFGPPVDSSGATDELFVPINDEVVKISAVLLRPRYSKVSKTTKEGSSELDDSLVGVNHLEKKISAERMQSTAEFALKPGDLAVVYICELPEIKGKFDPKKAAALGLRPGPKCRELQLGNSVQSDHQDIMVRIGLLFAVTLLRTHLIVSVSIAQVHPGDVLGPSVPGPIVLVVDCPTPSHLQELSSIHSLTPYYSDPSEQSKEMCKKVDCVIHLSPASVTCTTEYQQWMSRFGEVQHVMAGHQLKNVEIPILKSSARIATRLNYLCPQFFPSPGFWSLPQLKSLPSVSRGPSEFSLPASCQVITAENLLKFHLRPYAQLGLDRSGIPEVTSRPKIIEDLITEIPEIVDASEHITQLLHHGNNIANGGSMTLQANNVVIEEPWLHETALPSCLEGITREDMEIVLLGTGSSQPSKYRNVTSIFINLFSKGSILLDCGEGTLGQLKRRFGIEGADEAVKGLRCIWISHIHADHHTGIARILALRRDLLNETPHEPLVVVGPRQLKIFLDAYQKLEDLDMQFLDCRQTTEASLKTFESGENKDVNGSVGVQNDQKDGSNLFAKGSRMESYWKRPGSPADASAAFPLLAMLKRVLREAGLEALISFPVIHCPQAYGVVLKAADRTNSTGKKIPGWKIVYSGDTRPCPELVAASHGATVLIHEASCEMSLWFPSPSDYKYSSQVVNRILQHAILLA</sequence>
<feature type="compositionally biased region" description="Basic and acidic residues" evidence="11">
    <location>
        <begin position="109"/>
        <end position="121"/>
    </location>
</feature>
<dbReference type="AlphaFoldDB" id="A0AAF0TKB9"/>
<gene>
    <name evidence="12" type="ORF">MTR67_015699</name>
</gene>
<evidence type="ECO:0000256" key="6">
    <source>
        <dbReference type="ARBA" id="ARBA00022722"/>
    </source>
</evidence>
<feature type="compositionally biased region" description="Low complexity" evidence="11">
    <location>
        <begin position="93"/>
        <end position="103"/>
    </location>
</feature>
<dbReference type="CDD" id="cd07718">
    <property type="entry name" value="RNaseZ_ELAC1_ELAC2-C-term-like_MBL-fold"/>
    <property type="match status" value="1"/>
</dbReference>
<evidence type="ECO:0000256" key="8">
    <source>
        <dbReference type="ARBA" id="ARBA00022759"/>
    </source>
</evidence>
<evidence type="ECO:0000256" key="4">
    <source>
        <dbReference type="ARBA" id="ARBA00012477"/>
    </source>
</evidence>
<evidence type="ECO:0000256" key="5">
    <source>
        <dbReference type="ARBA" id="ARBA00022694"/>
    </source>
</evidence>
<feature type="region of interest" description="Disordered" evidence="11">
    <location>
        <begin position="64"/>
        <end position="126"/>
    </location>
</feature>
<dbReference type="Pfam" id="PF23023">
    <property type="entry name" value="Anti-Pycsar_Apyc1"/>
    <property type="match status" value="1"/>
</dbReference>
<organism evidence="12 13">
    <name type="scientific">Solanum verrucosum</name>
    <dbReference type="NCBI Taxonomy" id="315347"/>
    <lineage>
        <taxon>Eukaryota</taxon>
        <taxon>Viridiplantae</taxon>
        <taxon>Streptophyta</taxon>
        <taxon>Embryophyta</taxon>
        <taxon>Tracheophyta</taxon>
        <taxon>Spermatophyta</taxon>
        <taxon>Magnoliopsida</taxon>
        <taxon>eudicotyledons</taxon>
        <taxon>Gunneridae</taxon>
        <taxon>Pentapetalae</taxon>
        <taxon>asterids</taxon>
        <taxon>lamiids</taxon>
        <taxon>Solanales</taxon>
        <taxon>Solanaceae</taxon>
        <taxon>Solanoideae</taxon>
        <taxon>Solaneae</taxon>
        <taxon>Solanum</taxon>
    </lineage>
</organism>
<evidence type="ECO:0000256" key="3">
    <source>
        <dbReference type="ARBA" id="ARBA00007823"/>
    </source>
</evidence>
<feature type="compositionally biased region" description="Low complexity" evidence="11">
    <location>
        <begin position="69"/>
        <end position="83"/>
    </location>
</feature>
<evidence type="ECO:0000313" key="12">
    <source>
        <dbReference type="EMBL" id="WMV22314.1"/>
    </source>
</evidence>
<keyword evidence="5" id="KW-0819">tRNA processing</keyword>
<comment type="cofactor">
    <cofactor evidence="2">
        <name>Zn(2+)</name>
        <dbReference type="ChEBI" id="CHEBI:29105"/>
    </cofactor>
</comment>
<dbReference type="EC" id="3.1.26.11" evidence="4"/>
<comment type="similarity">
    <text evidence="3">Belongs to the RNase Z family.</text>
</comment>
<accession>A0AAF0TKB9</accession>
<dbReference type="Gene3D" id="3.60.15.10">
    <property type="entry name" value="Ribonuclease Z/Hydroxyacylglutathione hydrolase-like"/>
    <property type="match status" value="2"/>
</dbReference>
<reference evidence="12" key="1">
    <citation type="submission" date="2023-08" db="EMBL/GenBank/DDBJ databases">
        <title>A de novo genome assembly of Solanum verrucosum Schlechtendal, a Mexican diploid species geographically isolated from the other diploid A-genome species in potato relatives.</title>
        <authorList>
            <person name="Hosaka K."/>
        </authorList>
    </citation>
    <scope>NUCLEOTIDE SEQUENCE</scope>
    <source>
        <tissue evidence="12">Young leaves</tissue>
    </source>
</reference>
<evidence type="ECO:0000256" key="2">
    <source>
        <dbReference type="ARBA" id="ARBA00001947"/>
    </source>
</evidence>
<comment type="catalytic activity">
    <reaction evidence="1">
        <text>Endonucleolytic cleavage of RNA, removing extra 3' nucleotides from tRNA precursor, generating 3' termini of tRNAs. A 3'-hydroxy group is left at the tRNA terminus and a 5'-phosphoryl group is left at the trailer molecule.</text>
        <dbReference type="EC" id="3.1.26.11"/>
    </reaction>
</comment>
<dbReference type="GO" id="GO:0042781">
    <property type="term" value="F:3'-tRNA processing endoribonuclease activity"/>
    <property type="evidence" value="ECO:0007669"/>
    <property type="project" value="UniProtKB-EC"/>
</dbReference>
<dbReference type="GO" id="GO:0046872">
    <property type="term" value="F:metal ion binding"/>
    <property type="evidence" value="ECO:0007669"/>
    <property type="project" value="UniProtKB-KW"/>
</dbReference>
<name>A0AAF0TKB9_SOLVR</name>
<dbReference type="PANTHER" id="PTHR12553">
    <property type="entry name" value="ZINC PHOSPHODIESTERASE ELAC PROTEIN 2"/>
    <property type="match status" value="1"/>
</dbReference>